<protein>
    <recommendedName>
        <fullName evidence="2">YCII-related domain-containing protein</fullName>
    </recommendedName>
</protein>
<evidence type="ECO:0000259" key="2">
    <source>
        <dbReference type="Pfam" id="PF03795"/>
    </source>
</evidence>
<dbReference type="GeneID" id="35867105"/>
<reference evidence="3 4" key="1">
    <citation type="submission" date="2017-12" db="EMBL/GenBank/DDBJ databases">
        <title>Phylogenetic diversity of female urinary microbiome.</title>
        <authorList>
            <person name="Thomas-White K."/>
            <person name="Wolfe A.J."/>
        </authorList>
    </citation>
    <scope>NUCLEOTIDE SEQUENCE [LARGE SCALE GENOMIC DNA]</scope>
    <source>
        <strain evidence="3 4">UMB0402</strain>
    </source>
</reference>
<keyword evidence="4" id="KW-1185">Reference proteome</keyword>
<accession>A0A2I1IKP1</accession>
<evidence type="ECO:0000313" key="4">
    <source>
        <dbReference type="Proteomes" id="UP000235122"/>
    </source>
</evidence>
<dbReference type="Pfam" id="PF03795">
    <property type="entry name" value="YCII"/>
    <property type="match status" value="1"/>
</dbReference>
<dbReference type="Proteomes" id="UP000235122">
    <property type="component" value="Unassembled WGS sequence"/>
</dbReference>
<dbReference type="EMBL" id="PKKO01000006">
    <property type="protein sequence ID" value="PKY71677.1"/>
    <property type="molecule type" value="Genomic_DNA"/>
</dbReference>
<dbReference type="STRING" id="33007.HMPREF3198_01972"/>
<dbReference type="RefSeq" id="WP_024331447.1">
    <property type="nucleotide sequence ID" value="NZ_JASOXK010000004.1"/>
</dbReference>
<sequence length="108" mass="12459">MSIYVVEYVYHPDLQLLKDELRPNHRAFMRKLADKNQVLATGKLKSFNHEGSLSIVRAQSAQRALELLEADPYVEGGLVSDRIVREWQPVAGNVAFIEQQQERKVPWQ</sequence>
<feature type="domain" description="YCII-related" evidence="2">
    <location>
        <begin position="4"/>
        <end position="88"/>
    </location>
</feature>
<comment type="similarity">
    <text evidence="1">Belongs to the YciI family.</text>
</comment>
<comment type="caution">
    <text evidence="3">The sequence shown here is derived from an EMBL/GenBank/DDBJ whole genome shotgun (WGS) entry which is preliminary data.</text>
</comment>
<evidence type="ECO:0000313" key="3">
    <source>
        <dbReference type="EMBL" id="PKY71677.1"/>
    </source>
</evidence>
<dbReference type="SUPFAM" id="SSF54909">
    <property type="entry name" value="Dimeric alpha+beta barrel"/>
    <property type="match status" value="1"/>
</dbReference>
<dbReference type="Gene3D" id="3.30.70.1060">
    <property type="entry name" value="Dimeric alpha+beta barrel"/>
    <property type="match status" value="1"/>
</dbReference>
<dbReference type="InterPro" id="IPR005545">
    <property type="entry name" value="YCII"/>
</dbReference>
<dbReference type="InterPro" id="IPR011008">
    <property type="entry name" value="Dimeric_a/b-barrel"/>
</dbReference>
<evidence type="ECO:0000256" key="1">
    <source>
        <dbReference type="ARBA" id="ARBA00007689"/>
    </source>
</evidence>
<dbReference type="AlphaFoldDB" id="A0A2I1IKP1"/>
<organism evidence="3 4">
    <name type="scientific">Winkia neuii</name>
    <dbReference type="NCBI Taxonomy" id="33007"/>
    <lineage>
        <taxon>Bacteria</taxon>
        <taxon>Bacillati</taxon>
        <taxon>Actinomycetota</taxon>
        <taxon>Actinomycetes</taxon>
        <taxon>Actinomycetales</taxon>
        <taxon>Actinomycetaceae</taxon>
        <taxon>Winkia</taxon>
    </lineage>
</organism>
<name>A0A2I1IKP1_9ACTO</name>
<gene>
    <name evidence="3" type="ORF">CYJ19_10715</name>
</gene>
<proteinExistence type="inferred from homology"/>